<feature type="transmembrane region" description="Helical" evidence="1">
    <location>
        <begin position="12"/>
        <end position="32"/>
    </location>
</feature>
<organism evidence="3 4">
    <name type="scientific">Toxocara canis</name>
    <name type="common">Canine roundworm</name>
    <dbReference type="NCBI Taxonomy" id="6265"/>
    <lineage>
        <taxon>Eukaryota</taxon>
        <taxon>Metazoa</taxon>
        <taxon>Ecdysozoa</taxon>
        <taxon>Nematoda</taxon>
        <taxon>Chromadorea</taxon>
        <taxon>Rhabditida</taxon>
        <taxon>Spirurina</taxon>
        <taxon>Ascaridomorpha</taxon>
        <taxon>Ascaridoidea</taxon>
        <taxon>Toxocaridae</taxon>
        <taxon>Toxocara</taxon>
    </lineage>
</organism>
<dbReference type="WBParaSite" id="TCNE_0000937201-mRNA-1">
    <property type="protein sequence ID" value="TCNE_0000937201-mRNA-1"/>
    <property type="gene ID" value="TCNE_0000937201"/>
</dbReference>
<evidence type="ECO:0000256" key="1">
    <source>
        <dbReference type="SAM" id="Phobius"/>
    </source>
</evidence>
<keyword evidence="3" id="KW-1185">Reference proteome</keyword>
<protein>
    <submittedName>
        <fullName evidence="4">Anoctamin</fullName>
    </submittedName>
</protein>
<keyword evidence="1" id="KW-0812">Transmembrane</keyword>
<reference evidence="2 3" key="2">
    <citation type="submission" date="2018-11" db="EMBL/GenBank/DDBJ databases">
        <authorList>
            <consortium name="Pathogen Informatics"/>
        </authorList>
    </citation>
    <scope>NUCLEOTIDE SEQUENCE [LARGE SCALE GENOMIC DNA]</scope>
</reference>
<proteinExistence type="predicted"/>
<evidence type="ECO:0000313" key="2">
    <source>
        <dbReference type="EMBL" id="VDM40693.1"/>
    </source>
</evidence>
<sequence length="79" mass="9076">MKPIIVLLDAIANVHIAVTVVVIFLITIMFDIRKVLMRSIMEHLLKKENFSSVRRGEEKANAVHIPYLACLSDMLRRVM</sequence>
<dbReference type="AlphaFoldDB" id="A0A183ULK2"/>
<keyword evidence="1" id="KW-1133">Transmembrane helix</keyword>
<dbReference type="Proteomes" id="UP000050794">
    <property type="component" value="Unassembled WGS sequence"/>
</dbReference>
<keyword evidence="1" id="KW-0472">Membrane</keyword>
<name>A0A183ULK2_TOXCA</name>
<evidence type="ECO:0000313" key="3">
    <source>
        <dbReference type="Proteomes" id="UP000050794"/>
    </source>
</evidence>
<gene>
    <name evidence="2" type="ORF">TCNE_LOCUS9372</name>
</gene>
<accession>A0A183ULK2</accession>
<reference evidence="4" key="1">
    <citation type="submission" date="2016-06" db="UniProtKB">
        <authorList>
            <consortium name="WormBaseParasite"/>
        </authorList>
    </citation>
    <scope>IDENTIFICATION</scope>
</reference>
<dbReference type="EMBL" id="UYWY01020157">
    <property type="protein sequence ID" value="VDM40693.1"/>
    <property type="molecule type" value="Genomic_DNA"/>
</dbReference>
<evidence type="ECO:0000313" key="4">
    <source>
        <dbReference type="WBParaSite" id="TCNE_0000937201-mRNA-1"/>
    </source>
</evidence>